<keyword evidence="2" id="KW-1185">Reference proteome</keyword>
<protein>
    <submittedName>
        <fullName evidence="1">Uncharacterized protein</fullName>
    </submittedName>
</protein>
<organism evidence="1 2">
    <name type="scientific">Bacterioplanes sanyensis</name>
    <dbReference type="NCBI Taxonomy" id="1249553"/>
    <lineage>
        <taxon>Bacteria</taxon>
        <taxon>Pseudomonadati</taxon>
        <taxon>Pseudomonadota</taxon>
        <taxon>Gammaproteobacteria</taxon>
        <taxon>Oceanospirillales</taxon>
        <taxon>Oceanospirillaceae</taxon>
        <taxon>Bacterioplanes</taxon>
    </lineage>
</organism>
<name>A0A222FJ46_9GAMM</name>
<evidence type="ECO:0000313" key="1">
    <source>
        <dbReference type="EMBL" id="ASP38800.1"/>
    </source>
</evidence>
<gene>
    <name evidence="1" type="ORF">CHH28_08950</name>
</gene>
<dbReference type="Proteomes" id="UP000202440">
    <property type="component" value="Chromosome"/>
</dbReference>
<dbReference type="KEGG" id="bsan:CHH28_08950"/>
<reference evidence="1 2" key="1">
    <citation type="submission" date="2017-07" db="EMBL/GenBank/DDBJ databases">
        <title>Annotated genome sequence of Bacterioplanes sanyensis isolated from Red Sea.</title>
        <authorList>
            <person name="Rehman Z.U."/>
        </authorList>
    </citation>
    <scope>NUCLEOTIDE SEQUENCE [LARGE SCALE GENOMIC DNA]</scope>
    <source>
        <strain evidence="1 2">NV9</strain>
    </source>
</reference>
<proteinExistence type="predicted"/>
<accession>A0A222FJ46</accession>
<dbReference type="EMBL" id="CP022530">
    <property type="protein sequence ID" value="ASP38800.1"/>
    <property type="molecule type" value="Genomic_DNA"/>
</dbReference>
<dbReference type="AlphaFoldDB" id="A0A222FJ46"/>
<evidence type="ECO:0000313" key="2">
    <source>
        <dbReference type="Proteomes" id="UP000202440"/>
    </source>
</evidence>
<sequence>MILYKLELPIPWSTADVPVLGINIYIHQTGEPVKTLHDPSVFDEHHQHFAIELVRTIRRTLQQQALDSEALDDQAIYDLTSSLSFNISALIDGSATSGDASTPTIAHLAFKQAESDGDVLLTSDEGTYLHEISEGIVEDEFE</sequence>